<protein>
    <recommendedName>
        <fullName evidence="7">Glutamate dehydrogenase</fullName>
    </recommendedName>
</protein>
<dbReference type="InterPro" id="IPR006095">
    <property type="entry name" value="Glu/Leu/Phe/Val/Trp_DH"/>
</dbReference>
<feature type="binding site" evidence="9">
    <location>
        <position position="125"/>
    </location>
    <ligand>
        <name>substrate</name>
    </ligand>
</feature>
<dbReference type="InterPro" id="IPR033524">
    <property type="entry name" value="Glu/Leu/Phe/Val_DH_AS"/>
</dbReference>
<dbReference type="Gene3D" id="3.40.50.720">
    <property type="entry name" value="NAD(P)-binding Rossmann-like Domain"/>
    <property type="match status" value="1"/>
</dbReference>
<keyword evidence="14" id="KW-1185">Reference proteome</keyword>
<evidence type="ECO:0000256" key="5">
    <source>
        <dbReference type="ARBA" id="ARBA00047867"/>
    </source>
</evidence>
<dbReference type="InterPro" id="IPR036291">
    <property type="entry name" value="NAD(P)-bd_dom_sf"/>
</dbReference>
<dbReference type="GO" id="GO:0005739">
    <property type="term" value="C:mitochondrion"/>
    <property type="evidence" value="ECO:0007669"/>
    <property type="project" value="UniProtKB-SubCell"/>
</dbReference>
<dbReference type="PIRSF" id="PIRSF000185">
    <property type="entry name" value="Glu_DH"/>
    <property type="match status" value="1"/>
</dbReference>
<dbReference type="Proteomes" id="UP000799049">
    <property type="component" value="Unassembled WGS sequence"/>
</dbReference>
<dbReference type="FunFam" id="3.40.50.720:FF:000100">
    <property type="entry name" value="Glutamate dehydrogenase 1, mitochondrial"/>
    <property type="match status" value="1"/>
</dbReference>
<accession>A0A8K0AI34</accession>
<sequence length="502" mass="55183">MLTRNIRPRASSAVSVSRAFSTLPEPDGVKEPGFLEQVQYFFDQASGLTTHDRTICEFIKTPKNIIELSFPLRRETPNGDLKWELIQGWRCQHSYHRMPTKGGIRFHPMTDRQETMALATLMTFKCAAVDVPFGGAKGGIRIDPKKYTPAELETITRRYTAELIKKHYIGPGTDVPAPDVGTNEKIMSWLLSTYQAMASDAVDASACVTGKPVSQGGIRGRTEATGLGVYYTVRDVLNDADLTKKAGISMGLEGKKVVVLGFGNVGYHSALFLVENGAKLVGVGEWNSGVWNPDGINPEQLNAYKNAHGNSLKGFPGAKKEFSRAEDMLGLDCDVLIPAALEGQINMSNANDIKAKVIAEAANGPITIGGEQILEKKNVIIIPDVWCNAGGVTVSYFEWLKNLSHVRFGRMTKQYDMYSKRDLLMLIEEKLGKKFSEKEYNLVVRGADELDLVRSGLDYTMRNAFQQIKSISVSKNTSLRSAAYVASIDKIAGTLSTLGIWP</sequence>
<evidence type="ECO:0000256" key="10">
    <source>
        <dbReference type="PIRSR" id="PIRSR000185-3"/>
    </source>
</evidence>
<feature type="site" description="Important for catalysis" evidence="10">
    <location>
        <position position="179"/>
    </location>
</feature>
<comment type="caution">
    <text evidence="13">The sequence shown here is derived from an EMBL/GenBank/DDBJ whole genome shotgun (WGS) entry which is preliminary data.</text>
</comment>
<dbReference type="GO" id="GO:0006538">
    <property type="term" value="P:L-glutamate catabolic process"/>
    <property type="evidence" value="ECO:0007669"/>
    <property type="project" value="TreeGrafter"/>
</dbReference>
<feature type="binding site" evidence="9">
    <location>
        <position position="264"/>
    </location>
    <ligand>
        <name>NAD(+)</name>
        <dbReference type="ChEBI" id="CHEBI:57540"/>
    </ligand>
</feature>
<dbReference type="PANTHER" id="PTHR11606:SF13">
    <property type="entry name" value="GLUTAMATE DEHYDROGENASE 1, MITOCHONDRIAL"/>
    <property type="match status" value="1"/>
</dbReference>
<comment type="catalytic activity">
    <reaction evidence="5">
        <text>L-glutamate + NAD(+) + H2O = 2-oxoglutarate + NH4(+) + NADH + H(+)</text>
        <dbReference type="Rhea" id="RHEA:15133"/>
        <dbReference type="ChEBI" id="CHEBI:15377"/>
        <dbReference type="ChEBI" id="CHEBI:15378"/>
        <dbReference type="ChEBI" id="CHEBI:16810"/>
        <dbReference type="ChEBI" id="CHEBI:28938"/>
        <dbReference type="ChEBI" id="CHEBI:29985"/>
        <dbReference type="ChEBI" id="CHEBI:57540"/>
        <dbReference type="ChEBI" id="CHEBI:57945"/>
        <dbReference type="EC" id="1.4.1.3"/>
    </reaction>
</comment>
<keyword evidence="3 7" id="KW-0560">Oxidoreductase</keyword>
<evidence type="ECO:0000256" key="7">
    <source>
        <dbReference type="PIRNR" id="PIRNR000185"/>
    </source>
</evidence>
<dbReference type="InterPro" id="IPR006097">
    <property type="entry name" value="Glu/Leu/Phe/Val/Trp_DH_dimer"/>
</dbReference>
<evidence type="ECO:0000256" key="11">
    <source>
        <dbReference type="RuleBase" id="RU004417"/>
    </source>
</evidence>
<feature type="binding site" evidence="9">
    <location>
        <position position="225"/>
    </location>
    <ligand>
        <name>NAD(+)</name>
        <dbReference type="ChEBI" id="CHEBI:57540"/>
    </ligand>
</feature>
<evidence type="ECO:0000256" key="4">
    <source>
        <dbReference type="ARBA" id="ARBA00023128"/>
    </source>
</evidence>
<proteinExistence type="inferred from homology"/>
<comment type="catalytic activity">
    <reaction evidence="6">
        <text>L-glutamate + NADP(+) + H2O = 2-oxoglutarate + NH4(+) + NADPH + H(+)</text>
        <dbReference type="Rhea" id="RHEA:11612"/>
        <dbReference type="ChEBI" id="CHEBI:15377"/>
        <dbReference type="ChEBI" id="CHEBI:15378"/>
        <dbReference type="ChEBI" id="CHEBI:16810"/>
        <dbReference type="ChEBI" id="CHEBI:28938"/>
        <dbReference type="ChEBI" id="CHEBI:29985"/>
        <dbReference type="ChEBI" id="CHEBI:57783"/>
        <dbReference type="ChEBI" id="CHEBI:58349"/>
        <dbReference type="EC" id="1.4.1.3"/>
    </reaction>
</comment>
<evidence type="ECO:0000256" key="2">
    <source>
        <dbReference type="ARBA" id="ARBA00006382"/>
    </source>
</evidence>
<dbReference type="InterPro" id="IPR006096">
    <property type="entry name" value="Glu/Leu/Phe/Val/Trp_DH_C"/>
</dbReference>
<evidence type="ECO:0000256" key="3">
    <source>
        <dbReference type="ARBA" id="ARBA00023002"/>
    </source>
</evidence>
<keyword evidence="9" id="KW-0520">NAD</keyword>
<evidence type="ECO:0000259" key="12">
    <source>
        <dbReference type="SMART" id="SM00839"/>
    </source>
</evidence>
<dbReference type="InterPro" id="IPR014362">
    <property type="entry name" value="Glu_DH"/>
</dbReference>
<keyword evidence="4" id="KW-0496">Mitochondrion</keyword>
<dbReference type="InterPro" id="IPR033922">
    <property type="entry name" value="NAD_bind_Glu_DH"/>
</dbReference>
<dbReference type="GO" id="GO:0000166">
    <property type="term" value="F:nucleotide binding"/>
    <property type="evidence" value="ECO:0007669"/>
    <property type="project" value="UniProtKB-KW"/>
</dbReference>
<feature type="domain" description="Glutamate/phenylalanine/leucine/valine/L-tryptophan dehydrogenase C-terminal" evidence="12">
    <location>
        <begin position="218"/>
        <end position="499"/>
    </location>
</feature>
<dbReference type="PRINTS" id="PR00082">
    <property type="entry name" value="GLFDHDRGNASE"/>
</dbReference>
<feature type="binding site" evidence="9">
    <location>
        <position position="101"/>
    </location>
    <ligand>
        <name>substrate</name>
    </ligand>
</feature>
<dbReference type="Pfam" id="PF02812">
    <property type="entry name" value="ELFV_dehydrog_N"/>
    <property type="match status" value="1"/>
</dbReference>
<feature type="binding site" evidence="9">
    <location>
        <position position="395"/>
    </location>
    <ligand>
        <name>substrate</name>
    </ligand>
</feature>
<dbReference type="SUPFAM" id="SSF51735">
    <property type="entry name" value="NAD(P)-binding Rossmann-fold domains"/>
    <property type="match status" value="1"/>
</dbReference>
<reference evidence="13" key="1">
    <citation type="submission" date="2019-09" db="EMBL/GenBank/DDBJ databases">
        <title>The Mitochondrial Proteome of the Jakobid, Andalucia godoyi, a Protist With the Most Gene-Rich and Bacteria-Like Mitochondrial Genome.</title>
        <authorList>
            <person name="Gray M.W."/>
            <person name="Burger G."/>
            <person name="Derelle R."/>
            <person name="Klimes V."/>
            <person name="Leger M."/>
            <person name="Sarrasin M."/>
            <person name="Vlcek C."/>
            <person name="Roger A.J."/>
            <person name="Elias M."/>
            <person name="Lang B.F."/>
        </authorList>
    </citation>
    <scope>NUCLEOTIDE SEQUENCE</scope>
    <source>
        <strain evidence="13">And28</strain>
    </source>
</reference>
<evidence type="ECO:0000256" key="9">
    <source>
        <dbReference type="PIRSR" id="PIRSR000185-2"/>
    </source>
</evidence>
<evidence type="ECO:0000313" key="13">
    <source>
        <dbReference type="EMBL" id="KAF0852771.1"/>
    </source>
</evidence>
<gene>
    <name evidence="13" type="ORF">ANDGO_06552</name>
</gene>
<dbReference type="GO" id="GO:0004352">
    <property type="term" value="F:glutamate dehydrogenase (NAD+) activity"/>
    <property type="evidence" value="ECO:0007669"/>
    <property type="project" value="TreeGrafter"/>
</dbReference>
<dbReference type="SMART" id="SM00839">
    <property type="entry name" value="ELFV_dehydrog"/>
    <property type="match status" value="1"/>
</dbReference>
<evidence type="ECO:0000256" key="1">
    <source>
        <dbReference type="ARBA" id="ARBA00004173"/>
    </source>
</evidence>
<dbReference type="OrthoDB" id="6718861at2759"/>
<keyword evidence="9" id="KW-0547">Nucleotide-binding</keyword>
<comment type="similarity">
    <text evidence="2 7 11">Belongs to the Glu/Leu/Phe/Val dehydrogenases family.</text>
</comment>
<evidence type="ECO:0000256" key="6">
    <source>
        <dbReference type="ARBA" id="ARBA00048577"/>
    </source>
</evidence>
<dbReference type="Gene3D" id="3.40.50.10860">
    <property type="entry name" value="Leucine Dehydrogenase, chain A, domain 1"/>
    <property type="match status" value="1"/>
</dbReference>
<dbReference type="SUPFAM" id="SSF53223">
    <property type="entry name" value="Aminoacid dehydrogenase-like, N-terminal domain"/>
    <property type="match status" value="1"/>
</dbReference>
<dbReference type="EMBL" id="VRVR01000017">
    <property type="protein sequence ID" value="KAF0852771.1"/>
    <property type="molecule type" value="Genomic_DNA"/>
</dbReference>
<evidence type="ECO:0000313" key="14">
    <source>
        <dbReference type="Proteomes" id="UP000799049"/>
    </source>
</evidence>
<comment type="subcellular location">
    <subcellularLocation>
        <location evidence="1">Mitochondrion</location>
    </subcellularLocation>
</comment>
<organism evidence="13 14">
    <name type="scientific">Andalucia godoyi</name>
    <name type="common">Flagellate</name>
    <dbReference type="NCBI Taxonomy" id="505711"/>
    <lineage>
        <taxon>Eukaryota</taxon>
        <taxon>Discoba</taxon>
        <taxon>Jakobida</taxon>
        <taxon>Andalucina</taxon>
        <taxon>Andaluciidae</taxon>
        <taxon>Andalucia</taxon>
    </lineage>
</organism>
<dbReference type="Pfam" id="PF00208">
    <property type="entry name" value="ELFV_dehydrog"/>
    <property type="match status" value="1"/>
</dbReference>
<evidence type="ECO:0000256" key="8">
    <source>
        <dbReference type="PIRSR" id="PIRSR000185-1"/>
    </source>
</evidence>
<feature type="active site" description="Proton donor" evidence="8">
    <location>
        <position position="137"/>
    </location>
</feature>
<dbReference type="PANTHER" id="PTHR11606">
    <property type="entry name" value="GLUTAMATE DEHYDROGENASE"/>
    <property type="match status" value="1"/>
</dbReference>
<dbReference type="AlphaFoldDB" id="A0A8K0AI34"/>
<dbReference type="PROSITE" id="PS00074">
    <property type="entry name" value="GLFV_DEHYDROGENASE"/>
    <property type="match status" value="1"/>
</dbReference>
<dbReference type="CDD" id="cd01076">
    <property type="entry name" value="NAD_bind_1_Glu_DH"/>
    <property type="match status" value="1"/>
</dbReference>
<dbReference type="InterPro" id="IPR046346">
    <property type="entry name" value="Aminoacid_DH-like_N_sf"/>
</dbReference>
<name>A0A8K0AI34_ANDGO</name>